<dbReference type="GO" id="GO:0016787">
    <property type="term" value="F:hydrolase activity"/>
    <property type="evidence" value="ECO:0007669"/>
    <property type="project" value="UniProtKB-KW"/>
</dbReference>
<reference evidence="5" key="1">
    <citation type="submission" date="2018-05" db="EMBL/GenBank/DDBJ databases">
        <authorList>
            <person name="Lanie J.A."/>
            <person name="Ng W.-L."/>
            <person name="Kazmierczak K.M."/>
            <person name="Andrzejewski T.M."/>
            <person name="Davidsen T.M."/>
            <person name="Wayne K.J."/>
            <person name="Tettelin H."/>
            <person name="Glass J.I."/>
            <person name="Rusch D."/>
            <person name="Podicherti R."/>
            <person name="Tsui H.-C.T."/>
            <person name="Winkler M.E."/>
        </authorList>
    </citation>
    <scope>NUCLEOTIDE SEQUENCE</scope>
</reference>
<dbReference type="Gene3D" id="3.40.1090.10">
    <property type="entry name" value="Cytosolic phospholipase A2 catalytic domain"/>
    <property type="match status" value="2"/>
</dbReference>
<keyword evidence="3" id="KW-0443">Lipid metabolism</keyword>
<evidence type="ECO:0000313" key="5">
    <source>
        <dbReference type="EMBL" id="SUZ61135.1"/>
    </source>
</evidence>
<dbReference type="GO" id="GO:0016042">
    <property type="term" value="P:lipid catabolic process"/>
    <property type="evidence" value="ECO:0007669"/>
    <property type="project" value="UniProtKB-KW"/>
</dbReference>
<evidence type="ECO:0000256" key="1">
    <source>
        <dbReference type="ARBA" id="ARBA00022801"/>
    </source>
</evidence>
<dbReference type="Pfam" id="PF01734">
    <property type="entry name" value="Patatin"/>
    <property type="match status" value="1"/>
</dbReference>
<dbReference type="PROSITE" id="PS51635">
    <property type="entry name" value="PNPLA"/>
    <property type="match status" value="1"/>
</dbReference>
<dbReference type="SUPFAM" id="SSF52151">
    <property type="entry name" value="FabD/lysophospholipase-like"/>
    <property type="match status" value="1"/>
</dbReference>
<gene>
    <name evidence="5" type="ORF">METZ01_LOCUS13989</name>
</gene>
<keyword evidence="1" id="KW-0378">Hydrolase</keyword>
<feature type="domain" description="PNPLA" evidence="4">
    <location>
        <begin position="24"/>
        <end position="195"/>
    </location>
</feature>
<accession>A0A381P2H0</accession>
<evidence type="ECO:0000259" key="4">
    <source>
        <dbReference type="PROSITE" id="PS51635"/>
    </source>
</evidence>
<name>A0A381P2H0_9ZZZZ</name>
<protein>
    <recommendedName>
        <fullName evidence="4">PNPLA domain-containing protein</fullName>
    </recommendedName>
</protein>
<dbReference type="AlphaFoldDB" id="A0A381P2H0"/>
<dbReference type="PANTHER" id="PTHR14226">
    <property type="entry name" value="NEUROPATHY TARGET ESTERASE/SWISS CHEESE D.MELANOGASTER"/>
    <property type="match status" value="1"/>
</dbReference>
<evidence type="ECO:0000256" key="2">
    <source>
        <dbReference type="ARBA" id="ARBA00022963"/>
    </source>
</evidence>
<dbReference type="InterPro" id="IPR002641">
    <property type="entry name" value="PNPLA_dom"/>
</dbReference>
<evidence type="ECO:0000256" key="3">
    <source>
        <dbReference type="ARBA" id="ARBA00023098"/>
    </source>
</evidence>
<organism evidence="5">
    <name type="scientific">marine metagenome</name>
    <dbReference type="NCBI Taxonomy" id="408172"/>
    <lineage>
        <taxon>unclassified sequences</taxon>
        <taxon>metagenomes</taxon>
        <taxon>ecological metagenomes</taxon>
    </lineage>
</organism>
<dbReference type="InterPro" id="IPR016035">
    <property type="entry name" value="Acyl_Trfase/lysoPLipase"/>
</dbReference>
<keyword evidence="2" id="KW-0442">Lipid degradation</keyword>
<dbReference type="EMBL" id="UINC01000782">
    <property type="protein sequence ID" value="SUZ61135.1"/>
    <property type="molecule type" value="Genomic_DNA"/>
</dbReference>
<dbReference type="PANTHER" id="PTHR14226:SF29">
    <property type="entry name" value="NEUROPATHY TARGET ESTERASE SWS"/>
    <property type="match status" value="1"/>
</dbReference>
<proteinExistence type="predicted"/>
<sequence length="292" mass="30867">MAAAVTDSNGVSGIGRGADSGTWVVMGGGAAKGLAHVGAWKAIQEAGISVAGIIGTSTGAMMGAAVAAGQTVEEMEERSERLRRRDIMRVNRRAVWVNGIRSQSVFRGDILRQFIEDLLPTDDWRELTIPLMVNAVDLASGEMVWFGHGGDQDAGLIDSVHASAALPVLFPPVVVGERMLVDGGVLDMLPIERAAEMGATRIIAIDVGASPQVDARVVVDGGLIAVHQRVFSLMAGHKKRESVQGWTGVLLTHVSPAFADTDGFDFKKRRFFIEEGYRATSEALAVPAPPGG</sequence>
<dbReference type="InterPro" id="IPR050301">
    <property type="entry name" value="NTE"/>
</dbReference>